<feature type="compositionally biased region" description="Basic and acidic residues" evidence="1">
    <location>
        <begin position="122"/>
        <end position="144"/>
    </location>
</feature>
<feature type="compositionally biased region" description="Low complexity" evidence="1">
    <location>
        <begin position="104"/>
        <end position="113"/>
    </location>
</feature>
<feature type="compositionally biased region" description="Polar residues" evidence="1">
    <location>
        <begin position="1"/>
        <end position="10"/>
    </location>
</feature>
<dbReference type="RefSeq" id="WP_241448292.1">
    <property type="nucleotide sequence ID" value="NZ_JAKZHW010000002.1"/>
</dbReference>
<evidence type="ECO:0000313" key="3">
    <source>
        <dbReference type="EMBL" id="MCH8617416.1"/>
    </source>
</evidence>
<keyword evidence="2" id="KW-1133">Transmembrane helix</keyword>
<accession>A0ABS9VR06</accession>
<dbReference type="EMBL" id="JAKZHW010000002">
    <property type="protein sequence ID" value="MCH8617416.1"/>
    <property type="molecule type" value="Genomic_DNA"/>
</dbReference>
<feature type="compositionally biased region" description="Low complexity" evidence="1">
    <location>
        <begin position="148"/>
        <end position="158"/>
    </location>
</feature>
<reference evidence="3 4" key="1">
    <citation type="submission" date="2022-03" db="EMBL/GenBank/DDBJ databases">
        <authorList>
            <person name="Jo J.-H."/>
            <person name="Im W.-T."/>
        </authorList>
    </citation>
    <scope>NUCLEOTIDE SEQUENCE [LARGE SCALE GENOMIC DNA]</scope>
    <source>
        <strain evidence="3 4">SM33</strain>
    </source>
</reference>
<evidence type="ECO:0000256" key="1">
    <source>
        <dbReference type="SAM" id="MobiDB-lite"/>
    </source>
</evidence>
<gene>
    <name evidence="3" type="ORF">LZ016_15060</name>
</gene>
<proteinExistence type="predicted"/>
<evidence type="ECO:0000313" key="4">
    <source>
        <dbReference type="Proteomes" id="UP001203058"/>
    </source>
</evidence>
<keyword evidence="2" id="KW-0472">Membrane</keyword>
<protein>
    <submittedName>
        <fullName evidence="3">Uncharacterized protein</fullName>
    </submittedName>
</protein>
<keyword evidence="4" id="KW-1185">Reference proteome</keyword>
<feature type="region of interest" description="Disordered" evidence="1">
    <location>
        <begin position="104"/>
        <end position="179"/>
    </location>
</feature>
<dbReference type="Proteomes" id="UP001203058">
    <property type="component" value="Unassembled WGS sequence"/>
</dbReference>
<keyword evidence="2" id="KW-0812">Transmembrane</keyword>
<feature type="region of interest" description="Disordered" evidence="1">
    <location>
        <begin position="1"/>
        <end position="23"/>
    </location>
</feature>
<comment type="caution">
    <text evidence="3">The sequence shown here is derived from an EMBL/GenBank/DDBJ whole genome shotgun (WGS) entry which is preliminary data.</text>
</comment>
<sequence length="326" mass="34386">MAIDSDSSVWLPTPPPPRPAARRDAIEAAMRKFDGVEEPDALRAEKPWWATHRRQVGALATAAVVAVISVPLAITVLQNQPHPAPQAKAPAKVQREPRTNFAAEPTPVEAAPADGGAVADLPRSKLPLEPHEDTPAASAEEKMAANEAPAQALGVAAPPAAPPPPPAPAPSAPQRSEVTDAQEIVTTGSRIPSASFEQRQVAAKASGALAAPASPPMAEYGKFLTALQSAVRSGNKHAVSGLVAYPLRVNTSGGPRIYRDRKSLEREFEQIFTPKVRKAILAQQAGQLFVRDQGAMIGDGQVWFDQTCSNDRCSPAGPVRIRAVNP</sequence>
<organism evidence="3 4">
    <name type="scientific">Sphingomonas telluris</name>
    <dbReference type="NCBI Taxonomy" id="2907998"/>
    <lineage>
        <taxon>Bacteria</taxon>
        <taxon>Pseudomonadati</taxon>
        <taxon>Pseudomonadota</taxon>
        <taxon>Alphaproteobacteria</taxon>
        <taxon>Sphingomonadales</taxon>
        <taxon>Sphingomonadaceae</taxon>
        <taxon>Sphingomonas</taxon>
    </lineage>
</organism>
<feature type="transmembrane region" description="Helical" evidence="2">
    <location>
        <begin position="56"/>
        <end position="77"/>
    </location>
</feature>
<name>A0ABS9VR06_9SPHN</name>
<evidence type="ECO:0000256" key="2">
    <source>
        <dbReference type="SAM" id="Phobius"/>
    </source>
</evidence>
<feature type="compositionally biased region" description="Pro residues" evidence="1">
    <location>
        <begin position="159"/>
        <end position="171"/>
    </location>
</feature>